<dbReference type="EMBL" id="LR797388">
    <property type="protein sequence ID" value="CAB4212527.1"/>
    <property type="molecule type" value="Genomic_DNA"/>
</dbReference>
<sequence>MSMSKKDYVLLASCVKCEVVALERPVNARELAMLDAVAKNMARVFAAGNPNFDRARFLAACGTV</sequence>
<reference evidence="1" key="1">
    <citation type="submission" date="2020-05" db="EMBL/GenBank/DDBJ databases">
        <authorList>
            <person name="Chiriac C."/>
            <person name="Salcher M."/>
            <person name="Ghai R."/>
            <person name="Kavagutti S V."/>
        </authorList>
    </citation>
    <scope>NUCLEOTIDE SEQUENCE</scope>
</reference>
<evidence type="ECO:0000313" key="2">
    <source>
        <dbReference type="EMBL" id="CAB4212527.1"/>
    </source>
</evidence>
<protein>
    <submittedName>
        <fullName evidence="1">Uncharacterized protein</fullName>
    </submittedName>
</protein>
<accession>A0A6J5RXU2</accession>
<gene>
    <name evidence="1" type="ORF">UFOVP1326_22</name>
    <name evidence="2" type="ORF">UFOVP1436_17</name>
</gene>
<name>A0A6J5RXU2_9CAUD</name>
<evidence type="ECO:0000313" key="1">
    <source>
        <dbReference type="EMBL" id="CAB4199137.1"/>
    </source>
</evidence>
<organism evidence="1">
    <name type="scientific">uncultured Caudovirales phage</name>
    <dbReference type="NCBI Taxonomy" id="2100421"/>
    <lineage>
        <taxon>Viruses</taxon>
        <taxon>Duplodnaviria</taxon>
        <taxon>Heunggongvirae</taxon>
        <taxon>Uroviricota</taxon>
        <taxon>Caudoviricetes</taxon>
        <taxon>Peduoviridae</taxon>
        <taxon>Maltschvirus</taxon>
        <taxon>Maltschvirus maltsch</taxon>
    </lineage>
</organism>
<proteinExistence type="predicted"/>
<dbReference type="EMBL" id="LR797276">
    <property type="protein sequence ID" value="CAB4199137.1"/>
    <property type="molecule type" value="Genomic_DNA"/>
</dbReference>